<dbReference type="EMBL" id="LVJZ01000009">
    <property type="protein sequence ID" value="ODB91919.1"/>
    <property type="molecule type" value="Genomic_DNA"/>
</dbReference>
<dbReference type="RefSeq" id="WP_069015578.1">
    <property type="nucleotide sequence ID" value="NZ_LVJW01000007.1"/>
</dbReference>
<name>A0A1E2UH37_9GAMM</name>
<accession>A0A1E2UH37</accession>
<gene>
    <name evidence="1" type="ORF">A3196_20095</name>
</gene>
<organism evidence="1 2">
    <name type="scientific">Candidatus Thiodiazotropha endoloripes</name>
    <dbReference type="NCBI Taxonomy" id="1818881"/>
    <lineage>
        <taxon>Bacteria</taxon>
        <taxon>Pseudomonadati</taxon>
        <taxon>Pseudomonadota</taxon>
        <taxon>Gammaproteobacteria</taxon>
        <taxon>Chromatiales</taxon>
        <taxon>Sedimenticolaceae</taxon>
        <taxon>Candidatus Thiodiazotropha</taxon>
    </lineage>
</organism>
<reference evidence="1 2" key="1">
    <citation type="submission" date="2016-03" db="EMBL/GenBank/DDBJ databases">
        <title>Chemosynthetic sulphur-oxidizing symbionts of marine invertebrate animals are capable of nitrogen fixation.</title>
        <authorList>
            <person name="Petersen J.M."/>
            <person name="Kemper A."/>
            <person name="Gruber-Vodicka H."/>
            <person name="Cardini U."/>
            <person name="Geest Mvander."/>
            <person name="Kleiner M."/>
            <person name="Bulgheresi S."/>
            <person name="Fussmann M."/>
            <person name="Herbold C."/>
            <person name="Seah B.K.B."/>
            <person name="Antony C.Paul."/>
            <person name="Liu D."/>
            <person name="Belitz A."/>
            <person name="Weber M."/>
        </authorList>
    </citation>
    <scope>NUCLEOTIDE SEQUENCE [LARGE SCALE GENOMIC DNA]</scope>
    <source>
        <strain evidence="1">G_D</strain>
    </source>
</reference>
<proteinExistence type="predicted"/>
<dbReference type="AlphaFoldDB" id="A0A1E2UH37"/>
<keyword evidence="2" id="KW-1185">Reference proteome</keyword>
<dbReference type="Proteomes" id="UP000094849">
    <property type="component" value="Unassembled WGS sequence"/>
</dbReference>
<protein>
    <submittedName>
        <fullName evidence="1">Uncharacterized protein</fullName>
    </submittedName>
</protein>
<evidence type="ECO:0000313" key="1">
    <source>
        <dbReference type="EMBL" id="ODB91919.1"/>
    </source>
</evidence>
<evidence type="ECO:0000313" key="2">
    <source>
        <dbReference type="Proteomes" id="UP000094849"/>
    </source>
</evidence>
<comment type="caution">
    <text evidence="1">The sequence shown here is derived from an EMBL/GenBank/DDBJ whole genome shotgun (WGS) entry which is preliminary data.</text>
</comment>
<sequence>MGFLSSVGGMVGGVVGGMFGGPIGAQIGKMLGGMIGQQLEQLMSQFGQQNVAGGLANCIQQDAANVANQHVENCGLPKFIQDEMKQFIQDWMKDNMQDVPSECQQGCNGVYDQATSQSQQSGYDNCTRTQGAGHTNAAYSCAENEQDEEKNGSDGNWLVALAGSLAKVQQKFLTAAMKNMDTMKENGSAAVSGGDKSAEQQEAQRNQFLEAQSQYQANMQMFNMVANMTATSLKSLGEGLTSIARKQ</sequence>